<name>A0AB39MD48_9ACTN</name>
<sequence>MANLLIKDLREIAKGFPESLDDWPHVPCPTCMRGVLLPDRDSFVEEESVTSLSLRVHEVWEPDWIQGSFYCVLTCRKESCDHVRVIGEMTVGCGGRDDVQYEKFLTPTMFIPALPLLESRGFCPEEVKERVDAASKILWADPNAAANRIRAAVEALMDDRGVIRTKLNGAGKAVRLSLDNRIATFKKALPQYTDAADLLLAVKWIGNVGSHEDVLRIPDVLEGVEFLDHALSLIYDTNRDDIKKRASEVTARQGRPGTFSIKVPF</sequence>
<organism evidence="2">
    <name type="scientific">Streptomyces sp. R08</name>
    <dbReference type="NCBI Taxonomy" id="3238624"/>
    <lineage>
        <taxon>Bacteria</taxon>
        <taxon>Bacillati</taxon>
        <taxon>Actinomycetota</taxon>
        <taxon>Actinomycetes</taxon>
        <taxon>Kitasatosporales</taxon>
        <taxon>Streptomycetaceae</taxon>
        <taxon>Streptomyces</taxon>
    </lineage>
</organism>
<dbReference type="InterPro" id="IPR025285">
    <property type="entry name" value="DUF4145"/>
</dbReference>
<evidence type="ECO:0000313" key="2">
    <source>
        <dbReference type="EMBL" id="XDQ02853.1"/>
    </source>
</evidence>
<dbReference type="Pfam" id="PF13643">
    <property type="entry name" value="DUF4145"/>
    <property type="match status" value="1"/>
</dbReference>
<gene>
    <name evidence="2" type="ORF">AB5J58_23030</name>
</gene>
<dbReference type="RefSeq" id="WP_369188926.1">
    <property type="nucleotide sequence ID" value="NZ_CP163431.1"/>
</dbReference>
<accession>A0AB39MD48</accession>
<dbReference type="EMBL" id="CP163431">
    <property type="protein sequence ID" value="XDQ02853.1"/>
    <property type="molecule type" value="Genomic_DNA"/>
</dbReference>
<feature type="domain" description="DUF4145" evidence="1">
    <location>
        <begin position="133"/>
        <end position="228"/>
    </location>
</feature>
<dbReference type="AlphaFoldDB" id="A0AB39MD48"/>
<proteinExistence type="predicted"/>
<evidence type="ECO:0000259" key="1">
    <source>
        <dbReference type="Pfam" id="PF13643"/>
    </source>
</evidence>
<protein>
    <submittedName>
        <fullName evidence="2">DUF4145 domain-containing protein</fullName>
    </submittedName>
</protein>
<reference evidence="2" key="1">
    <citation type="submission" date="2024-07" db="EMBL/GenBank/DDBJ databases">
        <authorList>
            <person name="Yu S.T."/>
        </authorList>
    </citation>
    <scope>NUCLEOTIDE SEQUENCE</scope>
    <source>
        <strain evidence="2">R08</strain>
    </source>
</reference>